<evidence type="ECO:0000313" key="15">
    <source>
        <dbReference type="Proteomes" id="UP001140949"/>
    </source>
</evidence>
<dbReference type="EC" id="2.3.2.27" evidence="4"/>
<evidence type="ECO:0000259" key="13">
    <source>
        <dbReference type="Pfam" id="PF25333"/>
    </source>
</evidence>
<dbReference type="GO" id="GO:0012505">
    <property type="term" value="C:endomembrane system"/>
    <property type="evidence" value="ECO:0007669"/>
    <property type="project" value="UniProtKB-SubCell"/>
</dbReference>
<feature type="transmembrane region" description="Helical" evidence="10">
    <location>
        <begin position="815"/>
        <end position="836"/>
    </location>
</feature>
<evidence type="ECO:0000256" key="4">
    <source>
        <dbReference type="ARBA" id="ARBA00012483"/>
    </source>
</evidence>
<feature type="chain" id="PRO_5043410789" description="RING-type E3 ubiquitin transferase" evidence="11">
    <location>
        <begin position="37"/>
        <end position="937"/>
    </location>
</feature>
<comment type="pathway">
    <text evidence="3">Protein modification; protein ubiquitination.</text>
</comment>
<proteinExistence type="predicted"/>
<keyword evidence="15" id="KW-1185">Reference proteome</keyword>
<evidence type="ECO:0000256" key="5">
    <source>
        <dbReference type="ARBA" id="ARBA00022679"/>
    </source>
</evidence>
<evidence type="ECO:0000256" key="11">
    <source>
        <dbReference type="SAM" id="SignalP"/>
    </source>
</evidence>
<sequence length="937" mass="103209">MATSSMKRCSTLHHHYCLLPLLLLLALLFPCSTTSSSPPKISYVDHCESTVPHSAPTRGVVDYSSYISLGNGFLSGGDELLAPENSSTPSSIPGYFYFYSQNIRPTRTRGVFKLDGSLSLQGPSHTSLYTNSSRRGRRARRNRTTVLYNYRKTVSFTMTGFWSKPSGKVCMVGSGYFTTNEGTTLTPAAVFKLNYPQTSDISTSLANGSIESLDRTSSSAHFEPISILAYAQKNYSYTKIPQARRACSRVGDVPKEVVGFGDDGSGSSSSITTTCIHLQNMLNVWFQLEYDEDACSVLDCGLLGFTPRFMSWNMAECSGEGKVHMYIAFSNDTNYEKRVAMEPEKSLVAEGVWDPEKNRLCVLAFPITVRKDSAVDASVGEAATIGISLWFPGVLSIESRSTTVGRIWSEKADGGPLRDPKPVSFRNFDDNYGYLPGVRYEYTRTRDVNKSCGSGSRVGSLEDGRYPDGTSVGDLRFDISVSNSEGYGGWGSATPLSLGENFYGYSIGSSAPVLVQESATLEEEANPVLWNVSYKLSYRSFSSSSATEEVVDIAAEGLYDAATGIICMVGCRRDRNNSSSYSMDCEILISLQLAPMNAGVDGNGSSYITMHLNGTIRSTRKKDDPLHFEPLALSSNNMYTAEATASVRRMDVEIIMVLVSKTLSCIFIGLQLFHVRKHPEVLPSMSIAMLVVLTLGHVTPLVLNFEALFFTDRNKQNVLLWSGGWLEANEVVVRLMTMLAFLLQLRLLQSAWNARSSDGDGKSLGAAEGKALRFCLPLYFAGALAAWFFHTRSYQNRSDFRDYSAQPSRSVWEDLIAYAGLLLDGFLLPQIVLNMIGNCTEKALSPPYYVGITAVRAFPHVYDAYRSRYYMPSLDSSIIFATSHEDLYSYAWDIIILLGGVLFAVIVFFQQRFGGSCFLPKRFRSAGGYELVSVATT</sequence>
<reference evidence="14" key="2">
    <citation type="submission" date="2023-04" db="EMBL/GenBank/DDBJ databases">
        <authorList>
            <person name="Bruccoleri R.E."/>
            <person name="Oakeley E.J."/>
            <person name="Faust A.-M."/>
            <person name="Dessus-Babus S."/>
            <person name="Altorfer M."/>
            <person name="Burckhardt D."/>
            <person name="Oertli M."/>
            <person name="Naumann U."/>
            <person name="Petersen F."/>
            <person name="Wong J."/>
        </authorList>
    </citation>
    <scope>NUCLEOTIDE SEQUENCE</scope>
    <source>
        <strain evidence="14">GSM-AAB239-AS_SAM_17_03QT</strain>
        <tissue evidence="14">Leaf</tissue>
    </source>
</reference>
<feature type="transmembrane region" description="Helical" evidence="10">
    <location>
        <begin position="890"/>
        <end position="909"/>
    </location>
</feature>
<comment type="caution">
    <text evidence="14">The sequence shown here is derived from an EMBL/GenBank/DDBJ whole genome shotgun (WGS) entry which is preliminary data.</text>
</comment>
<keyword evidence="9 10" id="KW-0472">Membrane</keyword>
<feature type="signal peptide" evidence="11">
    <location>
        <begin position="1"/>
        <end position="36"/>
    </location>
</feature>
<evidence type="ECO:0000313" key="14">
    <source>
        <dbReference type="EMBL" id="KAJ6842601.1"/>
    </source>
</evidence>
<feature type="transmembrane region" description="Helical" evidence="10">
    <location>
        <begin position="771"/>
        <end position="790"/>
    </location>
</feature>
<feature type="domain" description="DUF2921" evidence="13">
    <location>
        <begin position="309"/>
        <end position="417"/>
    </location>
</feature>
<evidence type="ECO:0000256" key="8">
    <source>
        <dbReference type="ARBA" id="ARBA00022989"/>
    </source>
</evidence>
<dbReference type="GO" id="GO:0061630">
    <property type="term" value="F:ubiquitin protein ligase activity"/>
    <property type="evidence" value="ECO:0007669"/>
    <property type="project" value="UniProtKB-EC"/>
</dbReference>
<feature type="domain" description="SWEET-like" evidence="12">
    <location>
        <begin position="644"/>
        <end position="923"/>
    </location>
</feature>
<keyword evidence="8 10" id="KW-1133">Transmembrane helix</keyword>
<dbReference type="PANTHER" id="PTHR33389">
    <property type="entry name" value="FAMILY PROTEIN, PUTATIVE (DUF2921)-RELATED"/>
    <property type="match status" value="1"/>
</dbReference>
<keyword evidence="7" id="KW-0833">Ubl conjugation pathway</keyword>
<feature type="transmembrane region" description="Helical" evidence="10">
    <location>
        <begin position="654"/>
        <end position="675"/>
    </location>
</feature>
<accession>A0AAX6HPL4</accession>
<evidence type="ECO:0000256" key="3">
    <source>
        <dbReference type="ARBA" id="ARBA00004906"/>
    </source>
</evidence>
<comment type="subcellular location">
    <subcellularLocation>
        <location evidence="2">Endomembrane system</location>
        <topology evidence="2">Multi-pass membrane protein</topology>
    </subcellularLocation>
</comment>
<dbReference type="Pfam" id="PF11145">
    <property type="entry name" value="DUF2921"/>
    <property type="match status" value="1"/>
</dbReference>
<evidence type="ECO:0000256" key="9">
    <source>
        <dbReference type="ARBA" id="ARBA00023136"/>
    </source>
</evidence>
<dbReference type="Pfam" id="PF25333">
    <property type="entry name" value="DUF2921_N"/>
    <property type="match status" value="3"/>
</dbReference>
<protein>
    <recommendedName>
        <fullName evidence="4">RING-type E3 ubiquitin transferase</fullName>
        <ecNumber evidence="4">2.3.2.27</ecNumber>
    </recommendedName>
</protein>
<feature type="transmembrane region" description="Helical" evidence="10">
    <location>
        <begin position="687"/>
        <end position="711"/>
    </location>
</feature>
<evidence type="ECO:0000256" key="2">
    <source>
        <dbReference type="ARBA" id="ARBA00004127"/>
    </source>
</evidence>
<gene>
    <name evidence="14" type="ORF">M6B38_300920</name>
</gene>
<evidence type="ECO:0000256" key="7">
    <source>
        <dbReference type="ARBA" id="ARBA00022786"/>
    </source>
</evidence>
<comment type="catalytic activity">
    <reaction evidence="1">
        <text>S-ubiquitinyl-[E2 ubiquitin-conjugating enzyme]-L-cysteine + [acceptor protein]-L-lysine = [E2 ubiquitin-conjugating enzyme]-L-cysteine + N(6)-ubiquitinyl-[acceptor protein]-L-lysine.</text>
        <dbReference type="EC" id="2.3.2.27"/>
    </reaction>
</comment>
<reference evidence="14" key="1">
    <citation type="journal article" date="2023" name="GigaByte">
        <title>Genome assembly of the bearded iris, Iris pallida Lam.</title>
        <authorList>
            <person name="Bruccoleri R.E."/>
            <person name="Oakeley E.J."/>
            <person name="Faust A.M.E."/>
            <person name="Altorfer M."/>
            <person name="Dessus-Babus S."/>
            <person name="Burckhardt D."/>
            <person name="Oertli M."/>
            <person name="Naumann U."/>
            <person name="Petersen F."/>
            <person name="Wong J."/>
        </authorList>
    </citation>
    <scope>NUCLEOTIDE SEQUENCE</scope>
    <source>
        <strain evidence="14">GSM-AAB239-AS_SAM_17_03QT</strain>
    </source>
</reference>
<feature type="domain" description="DUF2921" evidence="13">
    <location>
        <begin position="449"/>
        <end position="631"/>
    </location>
</feature>
<name>A0AAX6HPL4_IRIPA</name>
<feature type="domain" description="DUF2921" evidence="13">
    <location>
        <begin position="44"/>
        <end position="226"/>
    </location>
</feature>
<keyword evidence="5" id="KW-0808">Transferase</keyword>
<dbReference type="InterPro" id="IPR021319">
    <property type="entry name" value="DUF2921"/>
</dbReference>
<dbReference type="PANTHER" id="PTHR33389:SF18">
    <property type="entry name" value="OS01G0677900 PROTEIN"/>
    <property type="match status" value="1"/>
</dbReference>
<dbReference type="EMBL" id="JANAVB010007409">
    <property type="protein sequence ID" value="KAJ6842601.1"/>
    <property type="molecule type" value="Genomic_DNA"/>
</dbReference>
<organism evidence="14 15">
    <name type="scientific">Iris pallida</name>
    <name type="common">Sweet iris</name>
    <dbReference type="NCBI Taxonomy" id="29817"/>
    <lineage>
        <taxon>Eukaryota</taxon>
        <taxon>Viridiplantae</taxon>
        <taxon>Streptophyta</taxon>
        <taxon>Embryophyta</taxon>
        <taxon>Tracheophyta</taxon>
        <taxon>Spermatophyta</taxon>
        <taxon>Magnoliopsida</taxon>
        <taxon>Liliopsida</taxon>
        <taxon>Asparagales</taxon>
        <taxon>Iridaceae</taxon>
        <taxon>Iridoideae</taxon>
        <taxon>Irideae</taxon>
        <taxon>Iris</taxon>
    </lineage>
</organism>
<evidence type="ECO:0000256" key="6">
    <source>
        <dbReference type="ARBA" id="ARBA00022692"/>
    </source>
</evidence>
<evidence type="ECO:0000256" key="10">
    <source>
        <dbReference type="SAM" id="Phobius"/>
    </source>
</evidence>
<evidence type="ECO:0000256" key="1">
    <source>
        <dbReference type="ARBA" id="ARBA00000900"/>
    </source>
</evidence>
<dbReference type="Proteomes" id="UP001140949">
    <property type="component" value="Unassembled WGS sequence"/>
</dbReference>
<dbReference type="AlphaFoldDB" id="A0AAX6HPL4"/>
<keyword evidence="11" id="KW-0732">Signal</keyword>
<keyword evidence="6 10" id="KW-0812">Transmembrane</keyword>
<evidence type="ECO:0000259" key="12">
    <source>
        <dbReference type="Pfam" id="PF11145"/>
    </source>
</evidence>
<dbReference type="InterPro" id="IPR057425">
    <property type="entry name" value="DUF2921_N"/>
</dbReference>